<dbReference type="Gene3D" id="2.160.20.10">
    <property type="entry name" value="Single-stranded right-handed beta-helix, Pectin lyase-like"/>
    <property type="match status" value="1"/>
</dbReference>
<reference evidence="5 6" key="1">
    <citation type="submission" date="2023-03" db="EMBL/GenBank/DDBJ databases">
        <title>Complete genome sequence of an Enterococcus faecalis urinary isolate.</title>
        <authorList>
            <person name="Brauer A.L."/>
            <person name="Armbruster C.E."/>
        </authorList>
    </citation>
    <scope>NUCLEOTIDE SEQUENCE [LARGE SCALE GENOMIC DNA]</scope>
    <source>
        <strain evidence="5 6">3143</strain>
    </source>
</reference>
<keyword evidence="5" id="KW-0378">Hydrolase</keyword>
<dbReference type="NCBIfam" id="TIGR01167">
    <property type="entry name" value="LPXTG_anchor"/>
    <property type="match status" value="1"/>
</dbReference>
<dbReference type="InterPro" id="IPR051999">
    <property type="entry name" value="Mediator_complex_subunit_1"/>
</dbReference>
<keyword evidence="3" id="KW-0812">Transmembrane</keyword>
<feature type="compositionally biased region" description="Polar residues" evidence="2">
    <location>
        <begin position="974"/>
        <end position="1014"/>
    </location>
</feature>
<keyword evidence="3" id="KW-1133">Transmembrane helix</keyword>
<dbReference type="GO" id="GO:0016787">
    <property type="term" value="F:hydrolase activity"/>
    <property type="evidence" value="ECO:0007669"/>
    <property type="project" value="UniProtKB-KW"/>
</dbReference>
<dbReference type="Pfam" id="PF12708">
    <property type="entry name" value="Pect-lyase_RHGA_epim"/>
    <property type="match status" value="1"/>
</dbReference>
<feature type="region of interest" description="Disordered" evidence="2">
    <location>
        <begin position="743"/>
        <end position="962"/>
    </location>
</feature>
<keyword evidence="3" id="KW-0472">Membrane</keyword>
<dbReference type="InterPro" id="IPR024535">
    <property type="entry name" value="RHGA/B-epi-like_pectate_lyase"/>
</dbReference>
<evidence type="ECO:0000313" key="6">
    <source>
        <dbReference type="Proteomes" id="UP001222182"/>
    </source>
</evidence>
<dbReference type="PANTHER" id="PTHR12881:SF10">
    <property type="entry name" value="MEDIATOR OF RNA POLYMERASE II TRANSCRIPTION SUBUNIT 1"/>
    <property type="match status" value="1"/>
</dbReference>
<feature type="coiled-coil region" evidence="1">
    <location>
        <begin position="615"/>
        <end position="642"/>
    </location>
</feature>
<dbReference type="SUPFAM" id="SSF51126">
    <property type="entry name" value="Pectin lyase-like"/>
    <property type="match status" value="1"/>
</dbReference>
<keyword evidence="1" id="KW-0175">Coiled coil</keyword>
<evidence type="ECO:0000256" key="2">
    <source>
        <dbReference type="SAM" id="MobiDB-lite"/>
    </source>
</evidence>
<dbReference type="AlphaFoldDB" id="A0ABD7XNL9"/>
<feature type="domain" description="Rhamnogalacturonase A/B/Epimerase-like pectate lyase" evidence="4">
    <location>
        <begin position="49"/>
        <end position="144"/>
    </location>
</feature>
<gene>
    <name evidence="5" type="ORF">P0083_00670</name>
</gene>
<feature type="transmembrane region" description="Helical" evidence="3">
    <location>
        <begin position="1038"/>
        <end position="1057"/>
    </location>
</feature>
<proteinExistence type="predicted"/>
<organism evidence="5 6">
    <name type="scientific">Enterococcus faecalis</name>
    <name type="common">Streptococcus faecalis</name>
    <dbReference type="NCBI Taxonomy" id="1351"/>
    <lineage>
        <taxon>Bacteria</taxon>
        <taxon>Bacillati</taxon>
        <taxon>Bacillota</taxon>
        <taxon>Bacilli</taxon>
        <taxon>Lactobacillales</taxon>
        <taxon>Enterococcaceae</taxon>
        <taxon>Enterococcus</taxon>
    </lineage>
</organism>
<dbReference type="Proteomes" id="UP001222182">
    <property type="component" value="Chromosome"/>
</dbReference>
<dbReference type="InterPro" id="IPR011050">
    <property type="entry name" value="Pectin_lyase_fold/virulence"/>
</dbReference>
<dbReference type="EMBL" id="CP119528">
    <property type="protein sequence ID" value="WER42872.1"/>
    <property type="molecule type" value="Genomic_DNA"/>
</dbReference>
<evidence type="ECO:0000256" key="1">
    <source>
        <dbReference type="SAM" id="Coils"/>
    </source>
</evidence>
<dbReference type="RefSeq" id="WP_031320773.1">
    <property type="nucleotide sequence ID" value="NZ_AP031218.1"/>
</dbReference>
<name>A0ABD7XNL9_ENTFL</name>
<protein>
    <submittedName>
        <fullName evidence="5">Glycosyl hydrolase family 28-related protein</fullName>
    </submittedName>
</protein>
<evidence type="ECO:0000259" key="4">
    <source>
        <dbReference type="Pfam" id="PF12708"/>
    </source>
</evidence>
<sequence>MKRGKHMKKTMLILLFGLLTVVGLPMVTEAVEPVNATDTTIFGAQAMVPNSTEDQTDKLQTLLSQTAKEGRALFLPQGSYALSKDIAISSNYQLIGDTTGATILHNATGAPIQLTDTTYGTKTNVRLQNIAFDGINVTLKLTNQLTLANNIFYNPLKGFVVNLNADIGVKISGNIFMRDTAHMQSGGDFNRAIYIGGYSTPSRFQYMSDVDIVDNLFGLKVTELDAIKSTSRSDLAATITRLQTAIEAGAISVPNEQNYLSTGVNSFNMLKDVTVQHNFFYSPYDNENLNGLVGDHAIYFRGAQNITVVGNHLRGLQNGPAGGFKFKSGRNITIMNNYLRNTGLIMYGTPEIGLAETQAEGAISELSNWLVANNIFDWKYWDNQYAIGMEYNRHTENNNVFNGVFINNQFVNYHNIPQNRRRELLIASGGGFRPETSFVKDNTRDDGLKNGQLLVENWTEADYRLMPATWESLISPTLYEQYKNTPIPVRNTLATPVATTIVQGQSIDPQQLVANTNDADEAVPAAKIVNPEVLNEIGQQKVTVQLTYETGSLVTVNVPVTVEAPAKKLDLSQLQTVYASIGEANQYTVYSWQLFTAIGPKTIVPSYYQQATQLLAEGQESQDKTQEQVDQLTSNLQSAMKVLVKKADITLERTEAENELASVHKLDESVYTKDSWQAMQEALIDTTTGEGSSKQLQQLLAWSDEELLEPTLGGFKTPADAQKRINQLTQTIKTALLLLVEKSTETTSNTSESSTSSTTSETSNTSESSTSSTTSETSNTNESNTPSTTSKTSNTSESSTSSTTSETSNTNESNTPSTTSETSNTSESSTSSTTSESSSTSESSTPSTTSESSSTSESSTSSTTSETSNTSESSTPSTTSESSSTSESNTPSTTSETSSTSESSTSSTTSETSNTNESNTPSTTSKTSSTSESSASSTTSATNNTSESSTPSTVNESSQSKGQNSVIYAVESNQDPNDAQSNSKPSAKASQTKESVAENQATKQIQTNQESSGTVKKADNTTKIAKKKFPKTGEQSSAVGSFLGLSFLSLAIATYCFKVKR</sequence>
<feature type="region of interest" description="Disordered" evidence="2">
    <location>
        <begin position="974"/>
        <end position="1036"/>
    </location>
</feature>
<dbReference type="InterPro" id="IPR012334">
    <property type="entry name" value="Pectin_lyas_fold"/>
</dbReference>
<dbReference type="PANTHER" id="PTHR12881">
    <property type="entry name" value="MEDIATOR OF RNA POLYMERASE II TRANSCRIPTION SUBUNIT 1"/>
    <property type="match status" value="1"/>
</dbReference>
<evidence type="ECO:0000313" key="5">
    <source>
        <dbReference type="EMBL" id="WER42872.1"/>
    </source>
</evidence>
<evidence type="ECO:0000256" key="3">
    <source>
        <dbReference type="SAM" id="Phobius"/>
    </source>
</evidence>
<feature type="compositionally biased region" description="Low complexity" evidence="2">
    <location>
        <begin position="745"/>
        <end position="958"/>
    </location>
</feature>
<accession>A0ABD7XNL9</accession>